<feature type="region of interest" description="Disordered" evidence="1">
    <location>
        <begin position="30"/>
        <end position="70"/>
    </location>
</feature>
<proteinExistence type="predicted"/>
<dbReference type="OMA" id="KEPICAK"/>
<accession>A0A200PNB3</accession>
<dbReference type="FunCoup" id="A0A200PNB3">
    <property type="interactions" value="1317"/>
</dbReference>
<dbReference type="AlphaFoldDB" id="A0A200PNB3"/>
<dbReference type="STRING" id="56857.A0A200PNB3"/>
<comment type="caution">
    <text evidence="3">The sequence shown here is derived from an EMBL/GenBank/DDBJ whole genome shotgun (WGS) entry which is preliminary data.</text>
</comment>
<sequence length="197" mass="21353">MKSRVSSLNPYAASFVPLAKQKPYYKMETSKKTCEDSYSSETKAPSRSPEVTKQSHQIPGPGGKELLSSEDCKKEGHKIHGSYDSDFSIPNGMTEKQYLDEATEMDLAYLATLFPGLSDQSLAYVYSANGDDLDASVDMLKLLEYPEESSQHLPDTLDIGDVPQEFKSPADVAALKLKEPICAKGESSGSSSTGAPP</sequence>
<evidence type="ECO:0000256" key="1">
    <source>
        <dbReference type="SAM" id="MobiDB-lite"/>
    </source>
</evidence>
<dbReference type="PANTHER" id="PTHR37252:SF3">
    <property type="entry name" value="POLYADENYLATE-BINDING PROTEIN-INTERACTING PROTEIN 6"/>
    <property type="match status" value="1"/>
</dbReference>
<name>A0A200PNB3_MACCD</name>
<dbReference type="GO" id="GO:0043130">
    <property type="term" value="F:ubiquitin binding"/>
    <property type="evidence" value="ECO:0007669"/>
    <property type="project" value="InterPro"/>
</dbReference>
<gene>
    <name evidence="3" type="ORF">BVC80_9063g58</name>
</gene>
<keyword evidence="4" id="KW-1185">Reference proteome</keyword>
<dbReference type="EMBL" id="MVGT01004391">
    <property type="protein sequence ID" value="OUZ99692.1"/>
    <property type="molecule type" value="Genomic_DNA"/>
</dbReference>
<dbReference type="Proteomes" id="UP000195402">
    <property type="component" value="Unassembled WGS sequence"/>
</dbReference>
<dbReference type="PROSITE" id="PS51140">
    <property type="entry name" value="CUE"/>
    <property type="match status" value="1"/>
</dbReference>
<feature type="compositionally biased region" description="Polar residues" evidence="1">
    <location>
        <begin position="36"/>
        <end position="57"/>
    </location>
</feature>
<dbReference type="InParanoid" id="A0A200PNB3"/>
<dbReference type="OrthoDB" id="769720at2759"/>
<protein>
    <submittedName>
        <fullName evidence="3">Ubiquitin system component Cue</fullName>
    </submittedName>
</protein>
<organism evidence="3 4">
    <name type="scientific">Macleaya cordata</name>
    <name type="common">Five-seeded plume-poppy</name>
    <name type="synonym">Bocconia cordata</name>
    <dbReference type="NCBI Taxonomy" id="56857"/>
    <lineage>
        <taxon>Eukaryota</taxon>
        <taxon>Viridiplantae</taxon>
        <taxon>Streptophyta</taxon>
        <taxon>Embryophyta</taxon>
        <taxon>Tracheophyta</taxon>
        <taxon>Spermatophyta</taxon>
        <taxon>Magnoliopsida</taxon>
        <taxon>Ranunculales</taxon>
        <taxon>Papaveraceae</taxon>
        <taxon>Papaveroideae</taxon>
        <taxon>Macleaya</taxon>
    </lineage>
</organism>
<dbReference type="PANTHER" id="PTHR37252">
    <property type="entry name" value="POLYADENYLATE-BINDING PROTEIN-INTERACTING PROTEIN 6"/>
    <property type="match status" value="1"/>
</dbReference>
<feature type="domain" description="CUE" evidence="2">
    <location>
        <begin position="102"/>
        <end position="145"/>
    </location>
</feature>
<evidence type="ECO:0000259" key="2">
    <source>
        <dbReference type="PROSITE" id="PS51140"/>
    </source>
</evidence>
<dbReference type="InterPro" id="IPR038981">
    <property type="entry name" value="CID5/CID6"/>
</dbReference>
<evidence type="ECO:0000313" key="4">
    <source>
        <dbReference type="Proteomes" id="UP000195402"/>
    </source>
</evidence>
<evidence type="ECO:0000313" key="3">
    <source>
        <dbReference type="EMBL" id="OUZ99692.1"/>
    </source>
</evidence>
<dbReference type="InterPro" id="IPR003892">
    <property type="entry name" value="CUE"/>
</dbReference>
<reference evidence="3 4" key="1">
    <citation type="journal article" date="2017" name="Mol. Plant">
        <title>The Genome of Medicinal Plant Macleaya cordata Provides New Insights into Benzylisoquinoline Alkaloids Metabolism.</title>
        <authorList>
            <person name="Liu X."/>
            <person name="Liu Y."/>
            <person name="Huang P."/>
            <person name="Ma Y."/>
            <person name="Qing Z."/>
            <person name="Tang Q."/>
            <person name="Cao H."/>
            <person name="Cheng P."/>
            <person name="Zheng Y."/>
            <person name="Yuan Z."/>
            <person name="Zhou Y."/>
            <person name="Liu J."/>
            <person name="Tang Z."/>
            <person name="Zhuo Y."/>
            <person name="Zhang Y."/>
            <person name="Yu L."/>
            <person name="Huang J."/>
            <person name="Yang P."/>
            <person name="Peng Q."/>
            <person name="Zhang J."/>
            <person name="Jiang W."/>
            <person name="Zhang Z."/>
            <person name="Lin K."/>
            <person name="Ro D.K."/>
            <person name="Chen X."/>
            <person name="Xiong X."/>
            <person name="Shang Y."/>
            <person name="Huang S."/>
            <person name="Zeng J."/>
        </authorList>
    </citation>
    <scope>NUCLEOTIDE SEQUENCE [LARGE SCALE GENOMIC DNA]</scope>
    <source>
        <strain evidence="4">cv. BLH2017</strain>
        <tissue evidence="3">Root</tissue>
    </source>
</reference>